<sequence length="293" mass="33142">MRHTIILDTETTGAGEVDRICQLSYLVCDEKGEILELHNDLCTPPLPISFEAMAIHHITPEMLTGAPKCIETSAFNRLAELNTPDNLMVIQNAEFDLGMLAKEGMGLEMKLVDTFRVLRAWHPLDTPHGLQFKRYQWGLYHKEQPLIDKLGIEIKAHDALGDVIVLKHLYEKLLESHNAEGMIELCSKPIILDYVPFGKHKGKRFEEVALEARNDLKYMLENFDLDSDLRATLLHHMKATKGSAVITIGFGKYRGKTPAEVVQSDPGYLTWLLNNAERLDDETREAINNVLNA</sequence>
<dbReference type="InterPro" id="IPR046768">
    <property type="entry name" value="ExoX-like_C"/>
</dbReference>
<reference evidence="5 6" key="1">
    <citation type="journal article" date="2012" name="Stand. Genomic Sci.">
        <title>Complete genome sequence of the sulfur compounds oxidizing chemolithoautotroph Sulfuricurvum kujiense type strain (YK-1(T)).</title>
        <authorList>
            <person name="Han C."/>
            <person name="Kotsyurbenko O."/>
            <person name="Chertkov O."/>
            <person name="Held B."/>
            <person name="Lapidus A."/>
            <person name="Nolan M."/>
            <person name="Lucas S."/>
            <person name="Hammon N."/>
            <person name="Deshpande S."/>
            <person name="Cheng J.F."/>
            <person name="Tapia R."/>
            <person name="Goodwin L.A."/>
            <person name="Pitluck S."/>
            <person name="Liolios K."/>
            <person name="Pagani I."/>
            <person name="Ivanova N."/>
            <person name="Mavromatis K."/>
            <person name="Mikhailova N."/>
            <person name="Pati A."/>
            <person name="Chen A."/>
            <person name="Palaniappan K."/>
            <person name="Land M."/>
            <person name="Hauser L."/>
            <person name="Chang Y.J."/>
            <person name="Jeffries C.D."/>
            <person name="Brambilla E.M."/>
            <person name="Rohde M."/>
            <person name="Spring S."/>
            <person name="Sikorski J."/>
            <person name="Goker M."/>
            <person name="Woyke T."/>
            <person name="Bristow J."/>
            <person name="Eisen J.A."/>
            <person name="Markowitz V."/>
            <person name="Hugenholtz P."/>
            <person name="Kyrpides N.C."/>
            <person name="Klenk H.P."/>
            <person name="Detter J.C."/>
        </authorList>
    </citation>
    <scope>NUCLEOTIDE SEQUENCE [LARGE SCALE GENOMIC DNA]</scope>
    <source>
        <strain evidence="6">ATCC BAA-921 / DSM 16994 / JCM 11577 / YK-1</strain>
    </source>
</reference>
<dbReference type="RefSeq" id="WP_013460569.1">
    <property type="nucleotide sequence ID" value="NC_014762.1"/>
</dbReference>
<dbReference type="CDD" id="cd06127">
    <property type="entry name" value="DEDDh"/>
    <property type="match status" value="1"/>
</dbReference>
<keyword evidence="2" id="KW-0378">Hydrolase</keyword>
<dbReference type="GO" id="GO:0006259">
    <property type="term" value="P:DNA metabolic process"/>
    <property type="evidence" value="ECO:0007669"/>
    <property type="project" value="UniProtKB-ARBA"/>
</dbReference>
<dbReference type="HOGENOM" id="CLU_047806_8_0_7"/>
<evidence type="ECO:0000256" key="2">
    <source>
        <dbReference type="ARBA" id="ARBA00022801"/>
    </source>
</evidence>
<dbReference type="PANTHER" id="PTHR30231">
    <property type="entry name" value="DNA POLYMERASE III SUBUNIT EPSILON"/>
    <property type="match status" value="1"/>
</dbReference>
<dbReference type="STRING" id="709032.Sulku_1711"/>
<dbReference type="Pfam" id="PF00929">
    <property type="entry name" value="RNase_T"/>
    <property type="match status" value="1"/>
</dbReference>
<proteinExistence type="predicted"/>
<keyword evidence="6" id="KW-1185">Reference proteome</keyword>
<evidence type="ECO:0000256" key="1">
    <source>
        <dbReference type="ARBA" id="ARBA00022722"/>
    </source>
</evidence>
<evidence type="ECO:0000313" key="6">
    <source>
        <dbReference type="Proteomes" id="UP000008721"/>
    </source>
</evidence>
<dbReference type="GO" id="GO:0008408">
    <property type="term" value="F:3'-5' exonuclease activity"/>
    <property type="evidence" value="ECO:0007669"/>
    <property type="project" value="TreeGrafter"/>
</dbReference>
<dbReference type="Pfam" id="PF20600">
    <property type="entry name" value="ExoX-like_C"/>
    <property type="match status" value="1"/>
</dbReference>
<dbReference type="Gene3D" id="3.30.420.10">
    <property type="entry name" value="Ribonuclease H-like superfamily/Ribonuclease H"/>
    <property type="match status" value="1"/>
</dbReference>
<dbReference type="PANTHER" id="PTHR30231:SF4">
    <property type="entry name" value="PROTEIN NEN2"/>
    <property type="match status" value="1"/>
</dbReference>
<dbReference type="InterPro" id="IPR012337">
    <property type="entry name" value="RNaseH-like_sf"/>
</dbReference>
<dbReference type="InterPro" id="IPR013520">
    <property type="entry name" value="Ribonucl_H"/>
</dbReference>
<dbReference type="GO" id="GO:0003676">
    <property type="term" value="F:nucleic acid binding"/>
    <property type="evidence" value="ECO:0007669"/>
    <property type="project" value="InterPro"/>
</dbReference>
<dbReference type="eggNOG" id="COG0847">
    <property type="taxonomic scope" value="Bacteria"/>
</dbReference>
<evidence type="ECO:0000256" key="3">
    <source>
        <dbReference type="ARBA" id="ARBA00022839"/>
    </source>
</evidence>
<organism evidence="5 6">
    <name type="scientific">Sulfuricurvum kujiense (strain ATCC BAA-921 / DSM 16994 / JCM 11577 / YK-1)</name>
    <dbReference type="NCBI Taxonomy" id="709032"/>
    <lineage>
        <taxon>Bacteria</taxon>
        <taxon>Pseudomonadati</taxon>
        <taxon>Campylobacterota</taxon>
        <taxon>Epsilonproteobacteria</taxon>
        <taxon>Campylobacterales</taxon>
        <taxon>Sulfurimonadaceae</taxon>
        <taxon>Sulfuricurvum</taxon>
    </lineage>
</organism>
<dbReference type="KEGG" id="sku:Sulku_1711"/>
<dbReference type="OrthoDB" id="9804290at2"/>
<dbReference type="AlphaFoldDB" id="E4U0X0"/>
<name>E4U0X0_SULKY</name>
<dbReference type="EMBL" id="CP002355">
    <property type="protein sequence ID" value="ADR34372.1"/>
    <property type="molecule type" value="Genomic_DNA"/>
</dbReference>
<dbReference type="Proteomes" id="UP000008721">
    <property type="component" value="Chromosome"/>
</dbReference>
<protein>
    <submittedName>
        <fullName evidence="5">Exonuclease RNase T and DNA polymerase III</fullName>
    </submittedName>
</protein>
<evidence type="ECO:0000313" key="5">
    <source>
        <dbReference type="EMBL" id="ADR34372.1"/>
    </source>
</evidence>
<keyword evidence="1" id="KW-0540">Nuclease</keyword>
<feature type="domain" description="Exonuclease" evidence="4">
    <location>
        <begin position="3"/>
        <end position="179"/>
    </location>
</feature>
<dbReference type="SMART" id="SM00479">
    <property type="entry name" value="EXOIII"/>
    <property type="match status" value="1"/>
</dbReference>
<accession>E4U0X0</accession>
<evidence type="ECO:0000259" key="4">
    <source>
        <dbReference type="SMART" id="SM00479"/>
    </source>
</evidence>
<gene>
    <name evidence="5" type="ordered locus">Sulku_1711</name>
</gene>
<dbReference type="InterPro" id="IPR036397">
    <property type="entry name" value="RNaseH_sf"/>
</dbReference>
<keyword evidence="3 5" id="KW-0269">Exonuclease</keyword>
<dbReference type="SUPFAM" id="SSF53098">
    <property type="entry name" value="Ribonuclease H-like"/>
    <property type="match status" value="1"/>
</dbReference>